<keyword evidence="1" id="KW-0472">Membrane</keyword>
<sequence length="176" mass="20460">MFSIGLGIIICGVILEKTYRPILKKVKTSYSVKNDFIIILGCLVATIIFKNQIQTIHLVQLAIILPMSTFLNLLELRKRYTFFNPIPRYATASIFAFLFSTPVISQIESRLDSNPLININLNKHNKMWIYTINENNNTLLRIGNRDITFQEFNRRKKLLNLFPNQTVSTLDIYDEM</sequence>
<dbReference type="AlphaFoldDB" id="A0A383BKP6"/>
<name>A0A383BKP6_9ZZZZ</name>
<gene>
    <name evidence="2" type="ORF">METZ01_LOCUS473303</name>
</gene>
<feature type="transmembrane region" description="Helical" evidence="1">
    <location>
        <begin position="30"/>
        <end position="49"/>
    </location>
</feature>
<protein>
    <submittedName>
        <fullName evidence="2">Uncharacterized protein</fullName>
    </submittedName>
</protein>
<dbReference type="EMBL" id="UINC01201213">
    <property type="protein sequence ID" value="SVE20449.1"/>
    <property type="molecule type" value="Genomic_DNA"/>
</dbReference>
<keyword evidence="1" id="KW-1133">Transmembrane helix</keyword>
<accession>A0A383BKP6</accession>
<reference evidence="2" key="1">
    <citation type="submission" date="2018-05" db="EMBL/GenBank/DDBJ databases">
        <authorList>
            <person name="Lanie J.A."/>
            <person name="Ng W.-L."/>
            <person name="Kazmierczak K.M."/>
            <person name="Andrzejewski T.M."/>
            <person name="Davidsen T.M."/>
            <person name="Wayne K.J."/>
            <person name="Tettelin H."/>
            <person name="Glass J.I."/>
            <person name="Rusch D."/>
            <person name="Podicherti R."/>
            <person name="Tsui H.-C.T."/>
            <person name="Winkler M.E."/>
        </authorList>
    </citation>
    <scope>NUCLEOTIDE SEQUENCE</scope>
</reference>
<proteinExistence type="predicted"/>
<organism evidence="2">
    <name type="scientific">marine metagenome</name>
    <dbReference type="NCBI Taxonomy" id="408172"/>
    <lineage>
        <taxon>unclassified sequences</taxon>
        <taxon>metagenomes</taxon>
        <taxon>ecological metagenomes</taxon>
    </lineage>
</organism>
<feature type="transmembrane region" description="Helical" evidence="1">
    <location>
        <begin position="55"/>
        <end position="74"/>
    </location>
</feature>
<evidence type="ECO:0000256" key="1">
    <source>
        <dbReference type="SAM" id="Phobius"/>
    </source>
</evidence>
<keyword evidence="1" id="KW-0812">Transmembrane</keyword>
<evidence type="ECO:0000313" key="2">
    <source>
        <dbReference type="EMBL" id="SVE20449.1"/>
    </source>
</evidence>